<dbReference type="Gene3D" id="3.40.50.150">
    <property type="entry name" value="Vaccinia Virus protein VP39"/>
    <property type="match status" value="1"/>
</dbReference>
<dbReference type="Proteomes" id="UP000428328">
    <property type="component" value="Chromosome"/>
</dbReference>
<dbReference type="Pfam" id="PF08241">
    <property type="entry name" value="Methyltransf_11"/>
    <property type="match status" value="1"/>
</dbReference>
<accession>A0A6I6JM83</accession>
<protein>
    <submittedName>
        <fullName evidence="2">Methyltransferase domain-containing protein</fullName>
    </submittedName>
</protein>
<feature type="domain" description="Methyltransferase type 11" evidence="1">
    <location>
        <begin position="82"/>
        <end position="178"/>
    </location>
</feature>
<evidence type="ECO:0000259" key="1">
    <source>
        <dbReference type="Pfam" id="PF08241"/>
    </source>
</evidence>
<dbReference type="GO" id="GO:0008757">
    <property type="term" value="F:S-adenosylmethionine-dependent methyltransferase activity"/>
    <property type="evidence" value="ECO:0007669"/>
    <property type="project" value="InterPro"/>
</dbReference>
<dbReference type="SUPFAM" id="SSF53335">
    <property type="entry name" value="S-adenosyl-L-methionine-dependent methyltransferases"/>
    <property type="match status" value="1"/>
</dbReference>
<gene>
    <name evidence="2" type="ORF">GM415_01170</name>
</gene>
<evidence type="ECO:0000313" key="3">
    <source>
        <dbReference type="Proteomes" id="UP000428328"/>
    </source>
</evidence>
<dbReference type="GO" id="GO:0032259">
    <property type="term" value="P:methylation"/>
    <property type="evidence" value="ECO:0007669"/>
    <property type="project" value="UniProtKB-KW"/>
</dbReference>
<dbReference type="CDD" id="cd02440">
    <property type="entry name" value="AdoMet_MTases"/>
    <property type="match status" value="1"/>
</dbReference>
<keyword evidence="2" id="KW-0808">Transferase</keyword>
<name>A0A6I6JM83_9BACT</name>
<organism evidence="2 3">
    <name type="scientific">Pseudodesulfovibrio cashew</name>
    <dbReference type="NCBI Taxonomy" id="2678688"/>
    <lineage>
        <taxon>Bacteria</taxon>
        <taxon>Pseudomonadati</taxon>
        <taxon>Thermodesulfobacteriota</taxon>
        <taxon>Desulfovibrionia</taxon>
        <taxon>Desulfovibrionales</taxon>
        <taxon>Desulfovibrionaceae</taxon>
    </lineage>
</organism>
<sequence>MTETASFTGLLHPSIPAREVEPGILTVLPLGSANSYDDHGALAFYDAVACNPIYNRLMWGYRTAGLDRFCEILLSGGEGWFLDAGCGSLAFTAGAYARCSRPVVLADQSLTLLRKARQRLLAEGMTGENIVLLQADVMALPFRDEAFGTVMSMNMLHVLPEPEGMLAEVRRVLGPSGQAGFTTLHLSGRWSDRYLRMWERKGEVVCRTSEEVLAILAGAGMDAVLRAEGNMGFFQRRQGAE</sequence>
<evidence type="ECO:0000313" key="2">
    <source>
        <dbReference type="EMBL" id="QGY38804.1"/>
    </source>
</evidence>
<keyword evidence="3" id="KW-1185">Reference proteome</keyword>
<proteinExistence type="predicted"/>
<dbReference type="AlphaFoldDB" id="A0A6I6JM83"/>
<dbReference type="InterPro" id="IPR029063">
    <property type="entry name" value="SAM-dependent_MTases_sf"/>
</dbReference>
<dbReference type="EMBL" id="CP046400">
    <property type="protein sequence ID" value="QGY38804.1"/>
    <property type="molecule type" value="Genomic_DNA"/>
</dbReference>
<dbReference type="RefSeq" id="WP_158945959.1">
    <property type="nucleotide sequence ID" value="NZ_CP046400.1"/>
</dbReference>
<dbReference type="KEGG" id="psel:GM415_01170"/>
<keyword evidence="2" id="KW-0489">Methyltransferase</keyword>
<dbReference type="InterPro" id="IPR013216">
    <property type="entry name" value="Methyltransf_11"/>
</dbReference>
<reference evidence="2 3" key="1">
    <citation type="submission" date="2019-11" db="EMBL/GenBank/DDBJ databases">
        <authorList>
            <person name="Zheng R.K."/>
            <person name="Sun C.M."/>
        </authorList>
    </citation>
    <scope>NUCLEOTIDE SEQUENCE [LARGE SCALE GENOMIC DNA]</scope>
    <source>
        <strain evidence="2 3">SRB007</strain>
    </source>
</reference>